<evidence type="ECO:0008006" key="13">
    <source>
        <dbReference type="Google" id="ProtNLM"/>
    </source>
</evidence>
<proteinExistence type="inferred from homology"/>
<comment type="subcellular location">
    <subcellularLocation>
        <location evidence="1">Cell outer membrane</location>
    </subcellularLocation>
</comment>
<keyword evidence="12" id="KW-1185">Reference proteome</keyword>
<keyword evidence="6" id="KW-0472">Membrane</keyword>
<evidence type="ECO:0000313" key="9">
    <source>
        <dbReference type="EMBL" id="BCG24965.1"/>
    </source>
</evidence>
<evidence type="ECO:0000256" key="8">
    <source>
        <dbReference type="SAM" id="MobiDB-lite"/>
    </source>
</evidence>
<dbReference type="Gene3D" id="1.20.1600.10">
    <property type="entry name" value="Outer membrane efflux proteins (OEP)"/>
    <property type="match status" value="1"/>
</dbReference>
<comment type="similarity">
    <text evidence="2">Belongs to the outer membrane factor (OMF) (TC 1.B.17) family.</text>
</comment>
<keyword evidence="3" id="KW-0813">Transport</keyword>
<keyword evidence="4" id="KW-1134">Transmembrane beta strand</keyword>
<keyword evidence="7" id="KW-0998">Cell outer membrane</keyword>
<dbReference type="SUPFAM" id="SSF56954">
    <property type="entry name" value="Outer membrane efflux proteins (OEP)"/>
    <property type="match status" value="1"/>
</dbReference>
<dbReference type="GO" id="GO:0009279">
    <property type="term" value="C:cell outer membrane"/>
    <property type="evidence" value="ECO:0007669"/>
    <property type="project" value="UniProtKB-SubCell"/>
</dbReference>
<name>A0A6J4E6A3_9PSED</name>
<dbReference type="AlphaFoldDB" id="A0A6J4E6A3"/>
<keyword evidence="5" id="KW-0812">Transmembrane</keyword>
<dbReference type="GO" id="GO:0015562">
    <property type="term" value="F:efflux transmembrane transporter activity"/>
    <property type="evidence" value="ECO:0007669"/>
    <property type="project" value="InterPro"/>
</dbReference>
<evidence type="ECO:0000256" key="3">
    <source>
        <dbReference type="ARBA" id="ARBA00022448"/>
    </source>
</evidence>
<evidence type="ECO:0000313" key="12">
    <source>
        <dbReference type="Proteomes" id="UP001054892"/>
    </source>
</evidence>
<dbReference type="Pfam" id="PF02321">
    <property type="entry name" value="OEP"/>
    <property type="match status" value="2"/>
</dbReference>
<evidence type="ECO:0000256" key="7">
    <source>
        <dbReference type="ARBA" id="ARBA00023237"/>
    </source>
</evidence>
<feature type="region of interest" description="Disordered" evidence="8">
    <location>
        <begin position="197"/>
        <end position="222"/>
    </location>
</feature>
<dbReference type="GO" id="GO:1990281">
    <property type="term" value="C:efflux pump complex"/>
    <property type="evidence" value="ECO:0007669"/>
    <property type="project" value="TreeGrafter"/>
</dbReference>
<dbReference type="KEGG" id="ptw:TUM18999_31560"/>
<sequence>MEAALQEAGIIRRSPYETIVTATGQQRRVDSGPNYNEWNVGVERTIRLPGKVNADNDISNAVVEEAYAGYGEARHTAAQELMALWLDWLAAEHALDIANKGLASAKESLAAVEKRSRAGDASKLDVSLARAEQAELLRQGNDAKVLAASSWARLSNRFPGIERNKVALPVPSKELGDMESWRERILQESDELRRAEATALKSQGQASRAKADKIPDPTLGLFTTSEQGSRERIYGVSVSMPIPSGTRSARYSQALSQEEAARQDAALVKRELEMRIARDVTQASGAYDSYMIAKDGAEAMAQNEAQMQRAYELGEADLQSLLLARRQAVAASTNALSAHVETLRTHLSLLIDAHKIWKLDES</sequence>
<dbReference type="PANTHER" id="PTHR30026">
    <property type="entry name" value="OUTER MEMBRANE PROTEIN TOLC"/>
    <property type="match status" value="1"/>
</dbReference>
<dbReference type="InterPro" id="IPR051906">
    <property type="entry name" value="TolC-like"/>
</dbReference>
<accession>A0A6J4E6A3</accession>
<evidence type="ECO:0000313" key="10">
    <source>
        <dbReference type="EMBL" id="GJN53794.1"/>
    </source>
</evidence>
<evidence type="ECO:0000256" key="2">
    <source>
        <dbReference type="ARBA" id="ARBA00007613"/>
    </source>
</evidence>
<dbReference type="EMBL" id="BQKM01000008">
    <property type="protein sequence ID" value="GJN53794.1"/>
    <property type="molecule type" value="Genomic_DNA"/>
</dbReference>
<dbReference type="Proteomes" id="UP001054892">
    <property type="component" value="Unassembled WGS sequence"/>
</dbReference>
<protein>
    <recommendedName>
        <fullName evidence="13">TolC family protein</fullName>
    </recommendedName>
</protein>
<dbReference type="EMBL" id="AP023189">
    <property type="protein sequence ID" value="BCG24965.1"/>
    <property type="molecule type" value="Genomic_DNA"/>
</dbReference>
<gene>
    <name evidence="9" type="ORF">TUM18999_31560</name>
    <name evidence="10" type="ORF">TUM20286_35460</name>
</gene>
<dbReference type="InterPro" id="IPR003423">
    <property type="entry name" value="OMP_efflux"/>
</dbReference>
<evidence type="ECO:0000256" key="5">
    <source>
        <dbReference type="ARBA" id="ARBA00022692"/>
    </source>
</evidence>
<organism evidence="9 11">
    <name type="scientific">Pseudomonas tohonis</name>
    <dbReference type="NCBI Taxonomy" id="2725477"/>
    <lineage>
        <taxon>Bacteria</taxon>
        <taxon>Pseudomonadati</taxon>
        <taxon>Pseudomonadota</taxon>
        <taxon>Gammaproteobacteria</taxon>
        <taxon>Pseudomonadales</taxon>
        <taxon>Pseudomonadaceae</taxon>
        <taxon>Pseudomonas</taxon>
    </lineage>
</organism>
<dbReference type="PANTHER" id="PTHR30026:SF20">
    <property type="entry name" value="OUTER MEMBRANE PROTEIN TOLC"/>
    <property type="match status" value="1"/>
</dbReference>
<reference evidence="9 11" key="1">
    <citation type="submission" date="2020-05" db="EMBL/GenBank/DDBJ databases">
        <title>Characterization of novel class B3 metallo-beta-lactamase from novel Pseudomonas species.</title>
        <authorList>
            <person name="Yamada K."/>
            <person name="Aoki K."/>
            <person name="Ishii Y."/>
        </authorList>
    </citation>
    <scope>NUCLEOTIDE SEQUENCE [LARGE SCALE GENOMIC DNA]</scope>
    <source>
        <strain evidence="9 11">TUM18999</strain>
        <strain evidence="10 12">TUM20286</strain>
    </source>
</reference>
<dbReference type="Proteomes" id="UP000509383">
    <property type="component" value="Chromosome"/>
</dbReference>
<evidence type="ECO:0000256" key="6">
    <source>
        <dbReference type="ARBA" id="ARBA00023136"/>
    </source>
</evidence>
<evidence type="ECO:0000256" key="1">
    <source>
        <dbReference type="ARBA" id="ARBA00004442"/>
    </source>
</evidence>
<dbReference type="GO" id="GO:0015288">
    <property type="term" value="F:porin activity"/>
    <property type="evidence" value="ECO:0007669"/>
    <property type="project" value="TreeGrafter"/>
</dbReference>
<evidence type="ECO:0000256" key="4">
    <source>
        <dbReference type="ARBA" id="ARBA00022452"/>
    </source>
</evidence>
<evidence type="ECO:0000313" key="11">
    <source>
        <dbReference type="Proteomes" id="UP000509383"/>
    </source>
</evidence>